<dbReference type="GO" id="GO:0042242">
    <property type="term" value="F:cobyrinic acid a,c-diamide synthase activity"/>
    <property type="evidence" value="ECO:0007669"/>
    <property type="project" value="UniProtKB-UniRule"/>
</dbReference>
<evidence type="ECO:0000256" key="7">
    <source>
        <dbReference type="ARBA" id="ARBA00022962"/>
    </source>
</evidence>
<evidence type="ECO:0000256" key="8">
    <source>
        <dbReference type="HAMAP-Rule" id="MF_00027"/>
    </source>
</evidence>
<dbReference type="SUPFAM" id="SSF52317">
    <property type="entry name" value="Class I glutamine amidotransferase-like"/>
    <property type="match status" value="1"/>
</dbReference>
<keyword evidence="12" id="KW-1185">Reference proteome</keyword>
<feature type="site" description="Increases nucleophilicity of active site Cys" evidence="8">
    <location>
        <position position="413"/>
    </location>
</feature>
<dbReference type="InterPro" id="IPR011698">
    <property type="entry name" value="GATase_3"/>
</dbReference>
<reference evidence="11 12" key="1">
    <citation type="submission" date="2018-11" db="EMBL/GenBank/DDBJ databases">
        <title>Genome sequences of Natronomonas sp. CBA1133.</title>
        <authorList>
            <person name="Roh S.W."/>
            <person name="Cha I.-T."/>
        </authorList>
    </citation>
    <scope>NUCLEOTIDE SEQUENCE [LARGE SCALE GENOMIC DNA]</scope>
    <source>
        <strain evidence="11 12">CBA1133</strain>
    </source>
</reference>
<comment type="domain">
    <text evidence="8">Comprises of two domains. The C-terminal domain contains the binding site for glutamine and catalyzes the hydrolysis of this substrate to glutamate and ammonia. The N-terminal domain is anticipated to bind ATP and cobyrinate and catalyzes the ultimate synthesis of the diamide product. The ammonia produced via the glutaminase domain is probably translocated to the adjacent domain via a molecular tunnel, where it reacts with an activated intermediate.</text>
</comment>
<keyword evidence="3 8" id="KW-0436">Ligase</keyword>
<dbReference type="GO" id="GO:0005524">
    <property type="term" value="F:ATP binding"/>
    <property type="evidence" value="ECO:0007669"/>
    <property type="project" value="UniProtKB-UniRule"/>
</dbReference>
<feature type="domain" description="CobQ/CobB/MinD/ParA nucleotide binding" evidence="9">
    <location>
        <begin position="4"/>
        <end position="180"/>
    </location>
</feature>
<comment type="caution">
    <text evidence="11">The sequence shown here is derived from an EMBL/GenBank/DDBJ whole genome shotgun (WGS) entry which is preliminary data.</text>
</comment>
<dbReference type="CDD" id="cd03130">
    <property type="entry name" value="GATase1_CobB"/>
    <property type="match status" value="1"/>
</dbReference>
<dbReference type="PROSITE" id="PS51274">
    <property type="entry name" value="GATASE_COBBQ"/>
    <property type="match status" value="1"/>
</dbReference>
<sequence length="431" mass="45288">MRGIVLGGTSSGTGKTVATLAVLRALQRAGKTVQPAKAGPDFIDPSHHAAVADKPSRTLDPWLQGADGLRRTYARGTGDVCVVEGMMGLYDGDVASTADVAATLGLPVVLVVDASAGMESVGATALGFREYDDRIDVAGVIAQRAHGGRHAEGIRAALPDGITYLGRVPPDDRLAIPDRHLGLELGSESPVPTEVLDDAASHLDTERLLNVCREPEPPERPTGSRGADAVDARVAMATGPSFAFRYPATVERLRERATLVTFDPRHDPLPDCDGVYLPGGYPELYAEALSASEALGTLADRAAEGLPVFGECGGLLALGESLRVDGETHAMAGQLPIDAEMHDRYQALDHVELDARRDSPVASAGETLRGHEFHYSSARPASDARFAFDVARGDGIDGKDGVTEHATLGTYCHVHAESGAFDSFLESVAGE</sequence>
<comment type="pathway">
    <text evidence="8">Cofactor biosynthesis; adenosylcobalamin biosynthesis; cob(II)yrinate a,c-diamide from sirohydrochlorin (anaerobic route): step 10/10.</text>
</comment>
<dbReference type="InterPro" id="IPR002586">
    <property type="entry name" value="CobQ/CobB/MinD/ParA_Nub-bd_dom"/>
</dbReference>
<feature type="domain" description="CobB/CobQ-like glutamine amidotransferase" evidence="10">
    <location>
        <begin position="233"/>
        <end position="420"/>
    </location>
</feature>
<evidence type="ECO:0000259" key="10">
    <source>
        <dbReference type="Pfam" id="PF07685"/>
    </source>
</evidence>
<dbReference type="NCBIfam" id="NF002204">
    <property type="entry name" value="PRK01077.1"/>
    <property type="match status" value="1"/>
</dbReference>
<keyword evidence="7 8" id="KW-0315">Glutamine amidotransferase</keyword>
<dbReference type="InterPro" id="IPR027417">
    <property type="entry name" value="P-loop_NTPase"/>
</dbReference>
<dbReference type="EC" id="6.3.5.11" evidence="8"/>
<dbReference type="Pfam" id="PF01656">
    <property type="entry name" value="CbiA"/>
    <property type="match status" value="1"/>
</dbReference>
<dbReference type="Proteomes" id="UP000270581">
    <property type="component" value="Unassembled WGS sequence"/>
</dbReference>
<dbReference type="Gene3D" id="3.40.50.880">
    <property type="match status" value="1"/>
</dbReference>
<dbReference type="RefSeq" id="WP_123123941.1">
    <property type="nucleotide sequence ID" value="NZ_QKNW01000001.1"/>
</dbReference>
<evidence type="ECO:0000313" key="12">
    <source>
        <dbReference type="Proteomes" id="UP000270581"/>
    </source>
</evidence>
<comment type="similarity">
    <text evidence="8">Belongs to the CobB/CbiA family.</text>
</comment>
<dbReference type="HAMAP" id="MF_00027">
    <property type="entry name" value="CobB_CbiA"/>
    <property type="match status" value="1"/>
</dbReference>
<dbReference type="EMBL" id="RJJC01000001">
    <property type="protein sequence ID" value="RNJ26052.1"/>
    <property type="molecule type" value="Genomic_DNA"/>
</dbReference>
<comment type="function">
    <text evidence="8">Catalyzes the ATP-dependent amidation of the two carboxylate groups at positions a and c of cobyrinate, using either L-glutamine or ammonia as the nitrogen source.</text>
</comment>
<comment type="miscellaneous">
    <text evidence="8">The a and c carboxylates of cobyrinate are activated for nucleophilic attack via formation of a phosphorylated intermediate by ATP. CbiA catalyzes first the amidation of the c-carboxylate, and then that of the a-carboxylate.</text>
</comment>
<dbReference type="AlphaFoldDB" id="A0AAJ4R880"/>
<evidence type="ECO:0000256" key="6">
    <source>
        <dbReference type="ARBA" id="ARBA00022842"/>
    </source>
</evidence>
<keyword evidence="2 8" id="KW-0169">Cobalamin biosynthesis</keyword>
<protein>
    <recommendedName>
        <fullName evidence="8">Cobyrinate a,c-diamide synthase</fullName>
        <ecNumber evidence="8">6.3.5.11</ecNumber>
    </recommendedName>
    <alternativeName>
        <fullName evidence="8">Cobyrinic acid a,c-diamide synthetase</fullName>
    </alternativeName>
</protein>
<name>A0AAJ4R880_9EURY</name>
<evidence type="ECO:0000256" key="2">
    <source>
        <dbReference type="ARBA" id="ARBA00022573"/>
    </source>
</evidence>
<evidence type="ECO:0000256" key="5">
    <source>
        <dbReference type="ARBA" id="ARBA00022840"/>
    </source>
</evidence>
<dbReference type="Gene3D" id="3.40.50.300">
    <property type="entry name" value="P-loop containing nucleotide triphosphate hydrolases"/>
    <property type="match status" value="1"/>
</dbReference>
<comment type="catalytic activity">
    <reaction evidence="8">
        <text>cob(II)yrinate + 2 L-glutamine + 2 ATP + 2 H2O = cob(II)yrinate a,c diamide + 2 L-glutamate + 2 ADP + 2 phosphate + 2 H(+)</text>
        <dbReference type="Rhea" id="RHEA:26289"/>
        <dbReference type="ChEBI" id="CHEBI:15377"/>
        <dbReference type="ChEBI" id="CHEBI:15378"/>
        <dbReference type="ChEBI" id="CHEBI:29985"/>
        <dbReference type="ChEBI" id="CHEBI:30616"/>
        <dbReference type="ChEBI" id="CHEBI:43474"/>
        <dbReference type="ChEBI" id="CHEBI:58359"/>
        <dbReference type="ChEBI" id="CHEBI:58537"/>
        <dbReference type="ChEBI" id="CHEBI:58894"/>
        <dbReference type="ChEBI" id="CHEBI:456216"/>
        <dbReference type="EC" id="6.3.5.11"/>
    </reaction>
</comment>
<dbReference type="NCBIfam" id="NF010471">
    <property type="entry name" value="PRK13896.1"/>
    <property type="match status" value="1"/>
</dbReference>
<keyword evidence="5 8" id="KW-0067">ATP-binding</keyword>
<dbReference type="SUPFAM" id="SSF52540">
    <property type="entry name" value="P-loop containing nucleoside triphosphate hydrolases"/>
    <property type="match status" value="1"/>
</dbReference>
<dbReference type="CDD" id="cd05388">
    <property type="entry name" value="CobB_N"/>
    <property type="match status" value="1"/>
</dbReference>
<dbReference type="NCBIfam" id="TIGR00379">
    <property type="entry name" value="cobB"/>
    <property type="match status" value="1"/>
</dbReference>
<proteinExistence type="inferred from homology"/>
<dbReference type="PANTHER" id="PTHR43873:SF1">
    <property type="entry name" value="COBYRINATE A,C-DIAMIDE SYNTHASE"/>
    <property type="match status" value="1"/>
</dbReference>
<keyword evidence="4 8" id="KW-0547">Nucleotide-binding</keyword>
<comment type="cofactor">
    <cofactor evidence="1 8">
        <name>Mg(2+)</name>
        <dbReference type="ChEBI" id="CHEBI:18420"/>
    </cofactor>
</comment>
<evidence type="ECO:0000256" key="1">
    <source>
        <dbReference type="ARBA" id="ARBA00001946"/>
    </source>
</evidence>
<organism evidence="11 12">
    <name type="scientific">Halosegnis longus</name>
    <dbReference type="NCBI Taxonomy" id="2216012"/>
    <lineage>
        <taxon>Archaea</taxon>
        <taxon>Methanobacteriati</taxon>
        <taxon>Methanobacteriota</taxon>
        <taxon>Stenosarchaea group</taxon>
        <taxon>Halobacteria</taxon>
        <taxon>Halobacteriales</taxon>
        <taxon>Natronomonadaceae</taxon>
        <taxon>Halosegnis</taxon>
    </lineage>
</organism>
<dbReference type="InterPro" id="IPR029062">
    <property type="entry name" value="Class_I_gatase-like"/>
</dbReference>
<evidence type="ECO:0000259" key="9">
    <source>
        <dbReference type="Pfam" id="PF01656"/>
    </source>
</evidence>
<dbReference type="GO" id="GO:0009236">
    <property type="term" value="P:cobalamin biosynthetic process"/>
    <property type="evidence" value="ECO:0007669"/>
    <property type="project" value="UniProtKB-UniRule"/>
</dbReference>
<evidence type="ECO:0000256" key="4">
    <source>
        <dbReference type="ARBA" id="ARBA00022741"/>
    </source>
</evidence>
<keyword evidence="6 8" id="KW-0460">Magnesium</keyword>
<dbReference type="Pfam" id="PF07685">
    <property type="entry name" value="GATase_3"/>
    <property type="match status" value="1"/>
</dbReference>
<feature type="active site" description="Nucleophile" evidence="8">
    <location>
        <position position="312"/>
    </location>
</feature>
<dbReference type="InterPro" id="IPR004484">
    <property type="entry name" value="CbiA/CobB_synth"/>
</dbReference>
<evidence type="ECO:0000313" key="11">
    <source>
        <dbReference type="EMBL" id="RNJ26052.1"/>
    </source>
</evidence>
<gene>
    <name evidence="8" type="primary">cbiA</name>
    <name evidence="11" type="ORF">Nmn1133_04705</name>
</gene>
<accession>A0AAJ4R880</accession>
<dbReference type="PANTHER" id="PTHR43873">
    <property type="entry name" value="COBYRINATE A,C-DIAMIDE SYNTHASE"/>
    <property type="match status" value="1"/>
</dbReference>
<evidence type="ECO:0000256" key="3">
    <source>
        <dbReference type="ARBA" id="ARBA00022598"/>
    </source>
</evidence>